<feature type="region of interest" description="Disordered" evidence="1">
    <location>
        <begin position="69"/>
        <end position="92"/>
    </location>
</feature>
<protein>
    <submittedName>
        <fullName evidence="2">Uncharacterized protein</fullName>
    </submittedName>
</protein>
<dbReference type="RefSeq" id="WP_141382922.1">
    <property type="nucleotide sequence ID" value="NZ_BJNF01000026.1"/>
</dbReference>
<gene>
    <name evidence="2" type="ORF">NWI01_10790</name>
</gene>
<evidence type="ECO:0000313" key="2">
    <source>
        <dbReference type="EMBL" id="GEC15187.1"/>
    </source>
</evidence>
<dbReference type="OrthoDB" id="7865895at2"/>
<reference evidence="2 3" key="1">
    <citation type="submission" date="2019-06" db="EMBL/GenBank/DDBJ databases">
        <title>Whole genome shotgun sequence of Nitrobacter winogradskyi NBRC 14297.</title>
        <authorList>
            <person name="Hosoyama A."/>
            <person name="Uohara A."/>
            <person name="Ohji S."/>
            <person name="Ichikawa N."/>
        </authorList>
    </citation>
    <scope>NUCLEOTIDE SEQUENCE [LARGE SCALE GENOMIC DNA]</scope>
    <source>
        <strain evidence="2 3">NBRC 14297</strain>
    </source>
</reference>
<dbReference type="EMBL" id="BJNF01000026">
    <property type="protein sequence ID" value="GEC15187.1"/>
    <property type="molecule type" value="Genomic_DNA"/>
</dbReference>
<dbReference type="Proteomes" id="UP000318825">
    <property type="component" value="Unassembled WGS sequence"/>
</dbReference>
<evidence type="ECO:0000256" key="1">
    <source>
        <dbReference type="SAM" id="MobiDB-lite"/>
    </source>
</evidence>
<proteinExistence type="predicted"/>
<organism evidence="2 3">
    <name type="scientific">Nitrobacter winogradskyi</name>
    <name type="common">Nitrobacter agilis</name>
    <dbReference type="NCBI Taxonomy" id="913"/>
    <lineage>
        <taxon>Bacteria</taxon>
        <taxon>Pseudomonadati</taxon>
        <taxon>Pseudomonadota</taxon>
        <taxon>Alphaproteobacteria</taxon>
        <taxon>Hyphomicrobiales</taxon>
        <taxon>Nitrobacteraceae</taxon>
        <taxon>Nitrobacter</taxon>
    </lineage>
</organism>
<dbReference type="AlphaFoldDB" id="A0A4Y3W832"/>
<comment type="caution">
    <text evidence="2">The sequence shown here is derived from an EMBL/GenBank/DDBJ whole genome shotgun (WGS) entry which is preliminary data.</text>
</comment>
<accession>A0A4Y3W832</accession>
<evidence type="ECO:0000313" key="3">
    <source>
        <dbReference type="Proteomes" id="UP000318825"/>
    </source>
</evidence>
<sequence length="92" mass="10461">MTRKKQKKVGRLAMRHEGSFWNAYYALSDTMDGAILLGSIQMRFVAHEKRKNQFMTLMQEAVSDMLTDITGERPTWPDGPTVAPPHERAGHS</sequence>
<name>A0A4Y3W832_NITWI</name>